<organism evidence="2 3">
    <name type="scientific">Candidatus Carbonibacillus altaicus</name>
    <dbReference type="NCBI Taxonomy" id="2163959"/>
    <lineage>
        <taxon>Bacteria</taxon>
        <taxon>Bacillati</taxon>
        <taxon>Bacillota</taxon>
        <taxon>Bacilli</taxon>
        <taxon>Bacillales</taxon>
        <taxon>Candidatus Carbonibacillus</taxon>
    </lineage>
</organism>
<accession>A0A2R6Y2Z4</accession>
<protein>
    <submittedName>
        <fullName evidence="2">Uncharacterized protein</fullName>
    </submittedName>
</protein>
<dbReference type="EMBL" id="PEBX01000014">
    <property type="protein sequence ID" value="PTQ57025.1"/>
    <property type="molecule type" value="Genomic_DNA"/>
</dbReference>
<dbReference type="AlphaFoldDB" id="A0A2R6Y2Z4"/>
<proteinExistence type="predicted"/>
<dbReference type="Proteomes" id="UP000244338">
    <property type="component" value="Unassembled WGS sequence"/>
</dbReference>
<sequence length="44" mass="5031">MPQTLSRHVPPHGRYGSLYRLKQSEARRSRTTGKTSVLIIPPEQ</sequence>
<reference evidence="3" key="1">
    <citation type="journal article" date="2018" name="Sci. Rep.">
        <title>Lignite coal burning seam in the remote Altai Mountains harbors a hydrogen-driven thermophilic microbial community.</title>
        <authorList>
            <person name="Kadnikov V.V."/>
            <person name="Mardanov A.V."/>
            <person name="Ivasenko D.A."/>
            <person name="Antsiferov D.V."/>
            <person name="Beletsky A.V."/>
            <person name="Karnachuk O.V."/>
            <person name="Ravin N.V."/>
        </authorList>
    </citation>
    <scope>NUCLEOTIDE SEQUENCE [LARGE SCALE GENOMIC DNA]</scope>
</reference>
<evidence type="ECO:0000313" key="2">
    <source>
        <dbReference type="EMBL" id="PTQ57025.1"/>
    </source>
</evidence>
<gene>
    <name evidence="2" type="ORF">BSOLF_2295</name>
</gene>
<evidence type="ECO:0000313" key="3">
    <source>
        <dbReference type="Proteomes" id="UP000244338"/>
    </source>
</evidence>
<evidence type="ECO:0000256" key="1">
    <source>
        <dbReference type="SAM" id="MobiDB-lite"/>
    </source>
</evidence>
<feature type="region of interest" description="Disordered" evidence="1">
    <location>
        <begin position="1"/>
        <end position="44"/>
    </location>
</feature>
<name>A0A2R6Y2Z4_9BACL</name>
<comment type="caution">
    <text evidence="2">The sequence shown here is derived from an EMBL/GenBank/DDBJ whole genome shotgun (WGS) entry which is preliminary data.</text>
</comment>